<sequence>MAEPEDRLPYPLPCVAMVLENMHEVDVPATEDEMDRAFAAFGSAYVCRLMDIPLFPNGGIHKKCSHCEEVMHYVATVCSEDYDIEGLIQEGFSFIFGEAFLYFFICRSCCTIETEMQST</sequence>
<evidence type="ECO:0000313" key="1">
    <source>
        <dbReference type="EMBL" id="MFB9328277.1"/>
    </source>
</evidence>
<dbReference type="Proteomes" id="UP001589747">
    <property type="component" value="Unassembled WGS sequence"/>
</dbReference>
<proteinExistence type="predicted"/>
<evidence type="ECO:0008006" key="3">
    <source>
        <dbReference type="Google" id="ProtNLM"/>
    </source>
</evidence>
<accession>A0ABV5KST3</accession>
<dbReference type="EMBL" id="JBHMDO010000033">
    <property type="protein sequence ID" value="MFB9328277.1"/>
    <property type="molecule type" value="Genomic_DNA"/>
</dbReference>
<gene>
    <name evidence="1" type="ORF">ACFFSY_20295</name>
</gene>
<name>A0ABV5KST3_9BACL</name>
<dbReference type="RefSeq" id="WP_377497423.1">
    <property type="nucleotide sequence ID" value="NZ_JBHMDO010000033.1"/>
</dbReference>
<comment type="caution">
    <text evidence="1">The sequence shown here is derived from an EMBL/GenBank/DDBJ whole genome shotgun (WGS) entry which is preliminary data.</text>
</comment>
<protein>
    <recommendedName>
        <fullName evidence="3">RRM domain-containing protein</fullName>
    </recommendedName>
</protein>
<reference evidence="1 2" key="1">
    <citation type="submission" date="2024-09" db="EMBL/GenBank/DDBJ databases">
        <authorList>
            <person name="Sun Q."/>
            <person name="Mori K."/>
        </authorList>
    </citation>
    <scope>NUCLEOTIDE SEQUENCE [LARGE SCALE GENOMIC DNA]</scope>
    <source>
        <strain evidence="1 2">TISTR 2452</strain>
    </source>
</reference>
<evidence type="ECO:0000313" key="2">
    <source>
        <dbReference type="Proteomes" id="UP001589747"/>
    </source>
</evidence>
<keyword evidence="2" id="KW-1185">Reference proteome</keyword>
<organism evidence="1 2">
    <name type="scientific">Paenibacillus aurantiacus</name>
    <dbReference type="NCBI Taxonomy" id="1936118"/>
    <lineage>
        <taxon>Bacteria</taxon>
        <taxon>Bacillati</taxon>
        <taxon>Bacillota</taxon>
        <taxon>Bacilli</taxon>
        <taxon>Bacillales</taxon>
        <taxon>Paenibacillaceae</taxon>
        <taxon>Paenibacillus</taxon>
    </lineage>
</organism>